<evidence type="ECO:0000313" key="3">
    <source>
        <dbReference type="EMBL" id="OHT12247.1"/>
    </source>
</evidence>
<proteinExistence type="predicted"/>
<sequence length="101" mass="10499">MSETPSKSNASRPVTPAKSSGNTPAKSGTPAKCSGESCKSKCCIKCVIVLIVCLALSCVGGYFVHDKAGKKGLAIYGVSVALVTVTFFIVSKLLKKKQKTD</sequence>
<feature type="transmembrane region" description="Helical" evidence="2">
    <location>
        <begin position="42"/>
        <end position="63"/>
    </location>
</feature>
<reference evidence="3" key="1">
    <citation type="submission" date="2016-10" db="EMBL/GenBank/DDBJ databases">
        <authorList>
            <person name="Benchimol M."/>
            <person name="Almeida L.G."/>
            <person name="Vasconcelos A.T."/>
            <person name="Perreira-Neves A."/>
            <person name="Rosa I.A."/>
            <person name="Tasca T."/>
            <person name="Bogo M.R."/>
            <person name="de Souza W."/>
        </authorList>
    </citation>
    <scope>NUCLEOTIDE SEQUENCE [LARGE SCALE GENOMIC DNA]</scope>
    <source>
        <strain evidence="3">K</strain>
    </source>
</reference>
<organism evidence="3 4">
    <name type="scientific">Tritrichomonas foetus</name>
    <dbReference type="NCBI Taxonomy" id="1144522"/>
    <lineage>
        <taxon>Eukaryota</taxon>
        <taxon>Metamonada</taxon>
        <taxon>Parabasalia</taxon>
        <taxon>Tritrichomonadida</taxon>
        <taxon>Tritrichomonadidae</taxon>
        <taxon>Tritrichomonas</taxon>
    </lineage>
</organism>
<keyword evidence="2" id="KW-1133">Transmembrane helix</keyword>
<evidence type="ECO:0000256" key="2">
    <source>
        <dbReference type="SAM" id="Phobius"/>
    </source>
</evidence>
<dbReference type="RefSeq" id="XP_068365383.1">
    <property type="nucleotide sequence ID" value="XM_068499945.1"/>
</dbReference>
<evidence type="ECO:0000313" key="4">
    <source>
        <dbReference type="Proteomes" id="UP000179807"/>
    </source>
</evidence>
<feature type="compositionally biased region" description="Polar residues" evidence="1">
    <location>
        <begin position="1"/>
        <end position="26"/>
    </location>
</feature>
<comment type="caution">
    <text evidence="3">The sequence shown here is derived from an EMBL/GenBank/DDBJ whole genome shotgun (WGS) entry which is preliminary data.</text>
</comment>
<evidence type="ECO:0000256" key="1">
    <source>
        <dbReference type="SAM" id="MobiDB-lite"/>
    </source>
</evidence>
<protein>
    <submittedName>
        <fullName evidence="3">Uncharacterized protein</fullName>
    </submittedName>
</protein>
<accession>A0A1J4KLR0</accession>
<feature type="transmembrane region" description="Helical" evidence="2">
    <location>
        <begin position="75"/>
        <end position="94"/>
    </location>
</feature>
<dbReference type="VEuPathDB" id="TrichDB:TRFO_18054"/>
<keyword evidence="4" id="KW-1185">Reference proteome</keyword>
<dbReference type="EMBL" id="MLAK01000568">
    <property type="protein sequence ID" value="OHT12247.1"/>
    <property type="molecule type" value="Genomic_DNA"/>
</dbReference>
<dbReference type="Proteomes" id="UP000179807">
    <property type="component" value="Unassembled WGS sequence"/>
</dbReference>
<keyword evidence="2" id="KW-0472">Membrane</keyword>
<dbReference type="AlphaFoldDB" id="A0A1J4KLR0"/>
<gene>
    <name evidence="3" type="ORF">TRFO_18054</name>
</gene>
<name>A0A1J4KLR0_9EUKA</name>
<dbReference type="GeneID" id="94834649"/>
<keyword evidence="2" id="KW-0812">Transmembrane</keyword>
<feature type="region of interest" description="Disordered" evidence="1">
    <location>
        <begin position="1"/>
        <end position="38"/>
    </location>
</feature>